<reference evidence="1 2" key="1">
    <citation type="submission" date="2018-11" db="EMBL/GenBank/DDBJ databases">
        <title>Draft genome analysis of Rheinheimera mesophila isolated from an industrial waste site.</title>
        <authorList>
            <person name="Yu Q."/>
            <person name="Qi Y."/>
            <person name="Zhang H."/>
            <person name="Lu Y."/>
            <person name="Pu J."/>
        </authorList>
    </citation>
    <scope>NUCLEOTIDE SEQUENCE [LARGE SCALE GENOMIC DNA]</scope>
    <source>
        <strain evidence="1 2">IITR13</strain>
    </source>
</reference>
<dbReference type="RefSeq" id="WP_046521131.1">
    <property type="nucleotide sequence ID" value="NZ_LAVS01000090.1"/>
</dbReference>
<dbReference type="OrthoDB" id="6172654at2"/>
<accession>A0A3P3QN31</accession>
<dbReference type="Proteomes" id="UP000276260">
    <property type="component" value="Unassembled WGS sequence"/>
</dbReference>
<evidence type="ECO:0000313" key="1">
    <source>
        <dbReference type="EMBL" id="RRJ22584.1"/>
    </source>
</evidence>
<proteinExistence type="predicted"/>
<name>A0A3P3QN31_9GAMM</name>
<dbReference type="EMBL" id="RRCF01000001">
    <property type="protein sequence ID" value="RRJ22584.1"/>
    <property type="molecule type" value="Genomic_DNA"/>
</dbReference>
<keyword evidence="2" id="KW-1185">Reference proteome</keyword>
<protein>
    <submittedName>
        <fullName evidence="1">Uncharacterized protein</fullName>
    </submittedName>
</protein>
<comment type="caution">
    <text evidence="1">The sequence shown here is derived from an EMBL/GenBank/DDBJ whole genome shotgun (WGS) entry which is preliminary data.</text>
</comment>
<organism evidence="1 2">
    <name type="scientific">Rheinheimera mesophila</name>
    <dbReference type="NCBI Taxonomy" id="1547515"/>
    <lineage>
        <taxon>Bacteria</taxon>
        <taxon>Pseudomonadati</taxon>
        <taxon>Pseudomonadota</taxon>
        <taxon>Gammaproteobacteria</taxon>
        <taxon>Chromatiales</taxon>
        <taxon>Chromatiaceae</taxon>
        <taxon>Rheinheimera</taxon>
    </lineage>
</organism>
<evidence type="ECO:0000313" key="2">
    <source>
        <dbReference type="Proteomes" id="UP000276260"/>
    </source>
</evidence>
<dbReference type="AlphaFoldDB" id="A0A3P3QN31"/>
<gene>
    <name evidence="1" type="ORF">EIK76_00415</name>
</gene>
<sequence>MAATKNEDKPAEKAENKNVTVTFTKPWGRYSRGDVAGFPQKQATKLVEGIKVAVSGTELKEASE</sequence>